<protein>
    <recommendedName>
        <fullName evidence="1">diguanylate cyclase</fullName>
        <ecNumber evidence="1">2.7.7.65</ecNumber>
    </recommendedName>
</protein>
<evidence type="ECO:0000256" key="3">
    <source>
        <dbReference type="SAM" id="Coils"/>
    </source>
</evidence>
<keyword evidence="4" id="KW-0472">Membrane</keyword>
<dbReference type="SUPFAM" id="SSF55073">
    <property type="entry name" value="Nucleotide cyclase"/>
    <property type="match status" value="1"/>
</dbReference>
<dbReference type="InterPro" id="IPR000160">
    <property type="entry name" value="GGDEF_dom"/>
</dbReference>
<keyword evidence="4" id="KW-1133">Transmembrane helix</keyword>
<feature type="signal peptide" evidence="5">
    <location>
        <begin position="1"/>
        <end position="27"/>
    </location>
</feature>
<keyword evidence="3" id="KW-0175">Coiled coil</keyword>
<evidence type="ECO:0000259" key="6">
    <source>
        <dbReference type="PROSITE" id="PS50885"/>
    </source>
</evidence>
<dbReference type="Gene3D" id="3.30.70.270">
    <property type="match status" value="1"/>
</dbReference>
<dbReference type="PANTHER" id="PTHR45138:SF9">
    <property type="entry name" value="DIGUANYLATE CYCLASE DGCM-RELATED"/>
    <property type="match status" value="1"/>
</dbReference>
<evidence type="ECO:0000256" key="2">
    <source>
        <dbReference type="ARBA" id="ARBA00034247"/>
    </source>
</evidence>
<dbReference type="CDD" id="cd01949">
    <property type="entry name" value="GGDEF"/>
    <property type="match status" value="1"/>
</dbReference>
<dbReference type="Proteomes" id="UP001327459">
    <property type="component" value="Chromosome"/>
</dbReference>
<keyword evidence="8" id="KW-0548">Nucleotidyltransferase</keyword>
<proteinExistence type="predicted"/>
<dbReference type="PROSITE" id="PS50885">
    <property type="entry name" value="HAMP"/>
    <property type="match status" value="1"/>
</dbReference>
<feature type="domain" description="HAMP" evidence="6">
    <location>
        <begin position="324"/>
        <end position="375"/>
    </location>
</feature>
<dbReference type="EMBL" id="CP140153">
    <property type="protein sequence ID" value="WQH16547.1"/>
    <property type="molecule type" value="Genomic_DNA"/>
</dbReference>
<dbReference type="PANTHER" id="PTHR45138">
    <property type="entry name" value="REGULATORY COMPONENTS OF SENSORY TRANSDUCTION SYSTEM"/>
    <property type="match status" value="1"/>
</dbReference>
<feature type="coiled-coil region" evidence="3">
    <location>
        <begin position="363"/>
        <end position="401"/>
    </location>
</feature>
<evidence type="ECO:0000256" key="5">
    <source>
        <dbReference type="SAM" id="SignalP"/>
    </source>
</evidence>
<keyword evidence="8" id="KW-0808">Transferase</keyword>
<dbReference type="RefSeq" id="WP_322521538.1">
    <property type="nucleotide sequence ID" value="NZ_CP140153.1"/>
</dbReference>
<dbReference type="GO" id="GO:0052621">
    <property type="term" value="F:diguanylate cyclase activity"/>
    <property type="evidence" value="ECO:0007669"/>
    <property type="project" value="UniProtKB-EC"/>
</dbReference>
<feature type="transmembrane region" description="Helical" evidence="4">
    <location>
        <begin position="300"/>
        <end position="322"/>
    </location>
</feature>
<name>A0ABZ0YZ44_9GAMM</name>
<reference evidence="8 9" key="1">
    <citation type="submission" date="2023-11" db="EMBL/GenBank/DDBJ databases">
        <title>MicrobeMod: A computational toolkit for identifying prokaryotic methylation and restriction-modification with nanopore sequencing.</title>
        <authorList>
            <person name="Crits-Christoph A."/>
            <person name="Kang S.C."/>
            <person name="Lee H."/>
            <person name="Ostrov N."/>
        </authorList>
    </citation>
    <scope>NUCLEOTIDE SEQUENCE [LARGE SCALE GENOMIC DNA]</scope>
    <source>
        <strain evidence="8 9">ATCC 49870</strain>
    </source>
</reference>
<keyword evidence="9" id="KW-1185">Reference proteome</keyword>
<evidence type="ECO:0000313" key="9">
    <source>
        <dbReference type="Proteomes" id="UP001327459"/>
    </source>
</evidence>
<dbReference type="Gene3D" id="6.10.340.10">
    <property type="match status" value="1"/>
</dbReference>
<dbReference type="InterPro" id="IPR029787">
    <property type="entry name" value="Nucleotide_cyclase"/>
</dbReference>
<organism evidence="8 9">
    <name type="scientific">Guyparkeria halophila</name>
    <dbReference type="NCBI Taxonomy" id="47960"/>
    <lineage>
        <taxon>Bacteria</taxon>
        <taxon>Pseudomonadati</taxon>
        <taxon>Pseudomonadota</taxon>
        <taxon>Gammaproteobacteria</taxon>
        <taxon>Chromatiales</taxon>
        <taxon>Thioalkalibacteraceae</taxon>
        <taxon>Guyparkeria</taxon>
    </lineage>
</organism>
<sequence>MQHRITLLLLLAVALASALTASSVAWLANHQLAEEGQARMAYLHSQLRERFHAFDLLLAEEEVELDERLEDRLPRIDAALRAWSADPLSTSAEDLGRLAQRFGVEHLYVIDSDGVVVATNYAPDLGLDLSRAGEGMRRMLFRLRGSGEVFSDRFNISVATGRLRKYAYFGPADAAYVLEASLDLHAYIAARHSERYLDYLFNGLFRVPTQMNSQVVSLDTFLANGFGAWSLGGTGETLPPDVVEAFETTDRDVFIQRQGDLTRRYERYTRVGASGGETEDLVTRVVYDDSAQRRLLQSTVLLAGVAVLVFGALAFWTSRWLFSRHLIRPVNRIAEGLAGLARGRFGTLEPTGVRELDVITRGINQLQGRITRREQALREANEHLEARVRARTAELEQANRELQTLATCDGLTGLANRRHFLGEAERAWRRAQRTGEPLAIAVLDLDLFKDTNDRYGHAAGDAVLCALAACLGRTLRETDLAGRLGGEEFGLLLVDTDLDGAQTLLERLRERIASTPVGFEGRSLSLSASIGVARCRQADRGIAEALSRADRALYVAKREGRNRVRVDRG</sequence>
<gene>
    <name evidence="8" type="ORF">SR882_01215</name>
</gene>
<evidence type="ECO:0000259" key="7">
    <source>
        <dbReference type="PROSITE" id="PS50887"/>
    </source>
</evidence>
<dbReference type="EC" id="2.7.7.65" evidence="1"/>
<evidence type="ECO:0000313" key="8">
    <source>
        <dbReference type="EMBL" id="WQH16547.1"/>
    </source>
</evidence>
<dbReference type="InterPro" id="IPR003660">
    <property type="entry name" value="HAMP_dom"/>
</dbReference>
<dbReference type="InterPro" id="IPR043128">
    <property type="entry name" value="Rev_trsase/Diguanyl_cyclase"/>
</dbReference>
<feature type="domain" description="GGDEF" evidence="7">
    <location>
        <begin position="436"/>
        <end position="569"/>
    </location>
</feature>
<dbReference type="PROSITE" id="PS50887">
    <property type="entry name" value="GGDEF"/>
    <property type="match status" value="1"/>
</dbReference>
<dbReference type="NCBIfam" id="TIGR00254">
    <property type="entry name" value="GGDEF"/>
    <property type="match status" value="1"/>
</dbReference>
<evidence type="ECO:0000256" key="4">
    <source>
        <dbReference type="SAM" id="Phobius"/>
    </source>
</evidence>
<keyword evidence="5" id="KW-0732">Signal</keyword>
<accession>A0ABZ0YZ44</accession>
<dbReference type="InterPro" id="IPR050469">
    <property type="entry name" value="Diguanylate_Cyclase"/>
</dbReference>
<keyword evidence="4" id="KW-0812">Transmembrane</keyword>
<dbReference type="Pfam" id="PF00990">
    <property type="entry name" value="GGDEF"/>
    <property type="match status" value="1"/>
</dbReference>
<dbReference type="SMART" id="SM00267">
    <property type="entry name" value="GGDEF"/>
    <property type="match status" value="1"/>
</dbReference>
<evidence type="ECO:0000256" key="1">
    <source>
        <dbReference type="ARBA" id="ARBA00012528"/>
    </source>
</evidence>
<comment type="catalytic activity">
    <reaction evidence="2">
        <text>2 GTP = 3',3'-c-di-GMP + 2 diphosphate</text>
        <dbReference type="Rhea" id="RHEA:24898"/>
        <dbReference type="ChEBI" id="CHEBI:33019"/>
        <dbReference type="ChEBI" id="CHEBI:37565"/>
        <dbReference type="ChEBI" id="CHEBI:58805"/>
        <dbReference type="EC" id="2.7.7.65"/>
    </reaction>
</comment>
<feature type="chain" id="PRO_5047117290" description="diguanylate cyclase" evidence="5">
    <location>
        <begin position="28"/>
        <end position="569"/>
    </location>
</feature>